<reference evidence="9 10" key="1">
    <citation type="submission" date="2018-04" db="EMBL/GenBank/DDBJ databases">
        <authorList>
            <person name="Zhang X."/>
            <person name="Yuan J."/>
            <person name="Li F."/>
            <person name="Xiang J."/>
        </authorList>
    </citation>
    <scope>NUCLEOTIDE SEQUENCE [LARGE SCALE GENOMIC DNA]</scope>
    <source>
        <tissue evidence="9">Muscle</tissue>
    </source>
</reference>
<evidence type="ECO:0000256" key="8">
    <source>
        <dbReference type="RuleBase" id="RU366017"/>
    </source>
</evidence>
<evidence type="ECO:0000256" key="6">
    <source>
        <dbReference type="ARBA" id="ARBA00022989"/>
    </source>
</evidence>
<dbReference type="PANTHER" id="PTHR21461:SF83">
    <property type="entry name" value="GLYCOSYLTRANSFERASE FAMILY 92 PROTEIN"/>
    <property type="match status" value="1"/>
</dbReference>
<sequence>MAFCFRAQRYVFSSRRMLLPSVCVLAFYFLFGFLYQLSPTLGLNSRVPSQLQARPPRDSRPPASAPDDYIPLDIEPLVDNSPARNPVQDLQDAVPNLPSRYWLKKDKGMGMNKTCAKYPSLYQIRFNNGRWQTFDTSNGTFYLFNAYYDNRTLAERPAVRVLGMLNRVDPQLNTSCQLWFNGTSKPVFAKVSEYKYIWIKAFGKYKNGVLQPYLLSCQVPSDYAHQVPESVSLVERPCDTSTTNLRVLNNRPPEGKTKDFAVCVKGLDIHHADKSILLVEWLETLYLLGADKVFLYDLHVHPNTAKVLTYYQKTGFVDLTKLTLPGDQPNIPGLTHKYLKEKGGYKRLNELVPYNDCLYRNIYSYKYVVLLDIDEIIIPKNTSSWRTLMKVLVKNAFKANKKPSTSFAARNVYFLDSMQEKHGFYKDIPQYMHMLQHVHRARNYTKPGAYAKCFHDTQSVFTLHNHFPFSCLGKGCHAYYIPTEDAHLQHYRQECVGELRKVCESEFKAHTVKDTAIWRYKKSLIIRTSKALRRLGFFRQKSHIS</sequence>
<comment type="caution">
    <text evidence="9">The sequence shown here is derived from an EMBL/GenBank/DDBJ whole genome shotgun (WGS) entry which is preliminary data.</text>
</comment>
<dbReference type="GO" id="GO:0016020">
    <property type="term" value="C:membrane"/>
    <property type="evidence" value="ECO:0007669"/>
    <property type="project" value="UniProtKB-SubCell"/>
</dbReference>
<dbReference type="GO" id="GO:0016757">
    <property type="term" value="F:glycosyltransferase activity"/>
    <property type="evidence" value="ECO:0007669"/>
    <property type="project" value="UniProtKB-UniRule"/>
</dbReference>
<dbReference type="Pfam" id="PF01697">
    <property type="entry name" value="Glyco_transf_92"/>
    <property type="match status" value="1"/>
</dbReference>
<dbReference type="GO" id="GO:0005737">
    <property type="term" value="C:cytoplasm"/>
    <property type="evidence" value="ECO:0007669"/>
    <property type="project" value="TreeGrafter"/>
</dbReference>
<evidence type="ECO:0000313" key="10">
    <source>
        <dbReference type="Proteomes" id="UP000283509"/>
    </source>
</evidence>
<feature type="transmembrane region" description="Helical" evidence="8">
    <location>
        <begin position="18"/>
        <end position="37"/>
    </location>
</feature>
<accession>A0A423TKW5</accession>
<dbReference type="OrthoDB" id="2526284at2759"/>
<dbReference type="PANTHER" id="PTHR21461">
    <property type="entry name" value="GLYCOSYLTRANSFERASE FAMILY 92 PROTEIN"/>
    <property type="match status" value="1"/>
</dbReference>
<dbReference type="Proteomes" id="UP000283509">
    <property type="component" value="Unassembled WGS sequence"/>
</dbReference>
<proteinExistence type="inferred from homology"/>
<name>A0A423TKW5_PENVA</name>
<comment type="subcellular location">
    <subcellularLocation>
        <location evidence="1">Membrane</location>
        <topology evidence="1">Single-pass membrane protein</topology>
    </subcellularLocation>
</comment>
<dbReference type="AlphaFoldDB" id="A0A423TKW5"/>
<keyword evidence="4 8" id="KW-0808">Transferase</keyword>
<evidence type="ECO:0000256" key="4">
    <source>
        <dbReference type="ARBA" id="ARBA00022679"/>
    </source>
</evidence>
<dbReference type="STRING" id="6689.A0A423TKW5"/>
<dbReference type="InterPro" id="IPR008166">
    <property type="entry name" value="Glyco_transf_92"/>
</dbReference>
<organism evidence="9 10">
    <name type="scientific">Penaeus vannamei</name>
    <name type="common">Whiteleg shrimp</name>
    <name type="synonym">Litopenaeus vannamei</name>
    <dbReference type="NCBI Taxonomy" id="6689"/>
    <lineage>
        <taxon>Eukaryota</taxon>
        <taxon>Metazoa</taxon>
        <taxon>Ecdysozoa</taxon>
        <taxon>Arthropoda</taxon>
        <taxon>Crustacea</taxon>
        <taxon>Multicrustacea</taxon>
        <taxon>Malacostraca</taxon>
        <taxon>Eumalacostraca</taxon>
        <taxon>Eucarida</taxon>
        <taxon>Decapoda</taxon>
        <taxon>Dendrobranchiata</taxon>
        <taxon>Penaeoidea</taxon>
        <taxon>Penaeidae</taxon>
        <taxon>Penaeus</taxon>
    </lineage>
</organism>
<dbReference type="EC" id="2.4.1.-" evidence="8"/>
<keyword evidence="3 8" id="KW-0328">Glycosyltransferase</keyword>
<evidence type="ECO:0000256" key="3">
    <source>
        <dbReference type="ARBA" id="ARBA00022676"/>
    </source>
</evidence>
<evidence type="ECO:0000256" key="5">
    <source>
        <dbReference type="ARBA" id="ARBA00022692"/>
    </source>
</evidence>
<dbReference type="EMBL" id="QCYY01001567">
    <property type="protein sequence ID" value="ROT77096.1"/>
    <property type="molecule type" value="Genomic_DNA"/>
</dbReference>
<evidence type="ECO:0000313" key="9">
    <source>
        <dbReference type="EMBL" id="ROT77096.1"/>
    </source>
</evidence>
<protein>
    <recommendedName>
        <fullName evidence="8">Glycosyltransferase family 92 protein</fullName>
        <ecNumber evidence="8">2.4.1.-</ecNumber>
    </recommendedName>
</protein>
<reference evidence="9 10" key="2">
    <citation type="submission" date="2019-01" db="EMBL/GenBank/DDBJ databases">
        <title>The decoding of complex shrimp genome reveals the adaptation for benthos swimmer, frequently molting mechanism and breeding impact on genome.</title>
        <authorList>
            <person name="Sun Y."/>
            <person name="Gao Y."/>
            <person name="Yu Y."/>
        </authorList>
    </citation>
    <scope>NUCLEOTIDE SEQUENCE [LARGE SCALE GENOMIC DNA]</scope>
    <source>
        <tissue evidence="9">Muscle</tissue>
    </source>
</reference>
<keyword evidence="6 8" id="KW-1133">Transmembrane helix</keyword>
<evidence type="ECO:0000256" key="2">
    <source>
        <dbReference type="ARBA" id="ARBA00007647"/>
    </source>
</evidence>
<gene>
    <name evidence="9" type="ORF">C7M84_004258</name>
</gene>
<keyword evidence="7 8" id="KW-0472">Membrane</keyword>
<evidence type="ECO:0000256" key="1">
    <source>
        <dbReference type="ARBA" id="ARBA00004167"/>
    </source>
</evidence>
<keyword evidence="10" id="KW-1185">Reference proteome</keyword>
<comment type="similarity">
    <text evidence="2 8">Belongs to the glycosyltransferase 92 family.</text>
</comment>
<keyword evidence="5 8" id="KW-0812">Transmembrane</keyword>
<evidence type="ECO:0000256" key="7">
    <source>
        <dbReference type="ARBA" id="ARBA00023136"/>
    </source>
</evidence>